<dbReference type="InterPro" id="IPR036388">
    <property type="entry name" value="WH-like_DNA-bd_sf"/>
</dbReference>
<dbReference type="Pfam" id="PF08281">
    <property type="entry name" value="Sigma70_r4_2"/>
    <property type="match status" value="1"/>
</dbReference>
<feature type="compositionally biased region" description="Low complexity" evidence="5">
    <location>
        <begin position="141"/>
        <end position="155"/>
    </location>
</feature>
<keyword evidence="8" id="KW-1185">Reference proteome</keyword>
<dbReference type="InterPro" id="IPR013324">
    <property type="entry name" value="RNA_pol_sigma_r3/r4-like"/>
</dbReference>
<evidence type="ECO:0000256" key="5">
    <source>
        <dbReference type="SAM" id="MobiDB-lite"/>
    </source>
</evidence>
<gene>
    <name evidence="7" type="ORF">RM780_13485</name>
</gene>
<reference evidence="8" key="1">
    <citation type="submission" date="2023-07" db="EMBL/GenBank/DDBJ databases">
        <title>30 novel species of actinomycetes from the DSMZ collection.</title>
        <authorList>
            <person name="Nouioui I."/>
        </authorList>
    </citation>
    <scope>NUCLEOTIDE SEQUENCE [LARGE SCALE GENOMIC DNA]</scope>
    <source>
        <strain evidence="8">DSM 44917</strain>
    </source>
</reference>
<feature type="domain" description="RNA polymerase sigma factor 70 region 4 type 2" evidence="6">
    <location>
        <begin position="86"/>
        <end position="129"/>
    </location>
</feature>
<evidence type="ECO:0000313" key="8">
    <source>
        <dbReference type="Proteomes" id="UP001183388"/>
    </source>
</evidence>
<accession>A0ABU2L8R5</accession>
<keyword evidence="3" id="KW-0731">Sigma factor</keyword>
<evidence type="ECO:0000313" key="7">
    <source>
        <dbReference type="EMBL" id="MDT0307970.1"/>
    </source>
</evidence>
<feature type="region of interest" description="Disordered" evidence="5">
    <location>
        <begin position="132"/>
        <end position="175"/>
    </location>
</feature>
<comment type="caution">
    <text evidence="7">The sequence shown here is derived from an EMBL/GenBank/DDBJ whole genome shotgun (WGS) entry which is preliminary data.</text>
</comment>
<evidence type="ECO:0000256" key="4">
    <source>
        <dbReference type="ARBA" id="ARBA00023163"/>
    </source>
</evidence>
<evidence type="ECO:0000259" key="6">
    <source>
        <dbReference type="Pfam" id="PF08281"/>
    </source>
</evidence>
<dbReference type="RefSeq" id="WP_311630920.1">
    <property type="nucleotide sequence ID" value="NZ_JAVREN010000016.1"/>
</dbReference>
<dbReference type="Gene3D" id="1.10.10.10">
    <property type="entry name" value="Winged helix-like DNA-binding domain superfamily/Winged helix DNA-binding domain"/>
    <property type="match status" value="1"/>
</dbReference>
<keyword evidence="4" id="KW-0804">Transcription</keyword>
<protein>
    <submittedName>
        <fullName evidence="7">Sigma-70 region 4 domain-containing protein</fullName>
    </submittedName>
</protein>
<proteinExistence type="inferred from homology"/>
<dbReference type="InterPro" id="IPR013249">
    <property type="entry name" value="RNA_pol_sigma70_r4_t2"/>
</dbReference>
<comment type="similarity">
    <text evidence="1">Belongs to the sigma-70 factor family. ECF subfamily.</text>
</comment>
<name>A0ABU2L8R5_9ACTN</name>
<sequence length="175" mass="18577">MANPQDAGEAGPPLPPDREAFRALHLAHYLGYARLHLPGAAAEEAVAAVFEHLFARWHSVLSTPNPAAHAWALLTARTRARPLPLPTLSPAQYDVFVLHHLLGCPVPEVATALGERPGTVRSLLSAAVARARERAHDPAHGTAPAPAGWADAGAVGERERKVSSSRTPPHPRSGR</sequence>
<evidence type="ECO:0000256" key="3">
    <source>
        <dbReference type="ARBA" id="ARBA00023082"/>
    </source>
</evidence>
<evidence type="ECO:0000256" key="1">
    <source>
        <dbReference type="ARBA" id="ARBA00010641"/>
    </source>
</evidence>
<dbReference type="EMBL" id="JAVREN010000016">
    <property type="protein sequence ID" value="MDT0307970.1"/>
    <property type="molecule type" value="Genomic_DNA"/>
</dbReference>
<dbReference type="Proteomes" id="UP001183388">
    <property type="component" value="Unassembled WGS sequence"/>
</dbReference>
<evidence type="ECO:0000256" key="2">
    <source>
        <dbReference type="ARBA" id="ARBA00023015"/>
    </source>
</evidence>
<organism evidence="7 8">
    <name type="scientific">Streptomyces boetiae</name>
    <dbReference type="NCBI Taxonomy" id="3075541"/>
    <lineage>
        <taxon>Bacteria</taxon>
        <taxon>Bacillati</taxon>
        <taxon>Actinomycetota</taxon>
        <taxon>Actinomycetes</taxon>
        <taxon>Kitasatosporales</taxon>
        <taxon>Streptomycetaceae</taxon>
        <taxon>Streptomyces</taxon>
    </lineage>
</organism>
<dbReference type="SUPFAM" id="SSF88659">
    <property type="entry name" value="Sigma3 and sigma4 domains of RNA polymerase sigma factors"/>
    <property type="match status" value="1"/>
</dbReference>
<keyword evidence="2" id="KW-0805">Transcription regulation</keyword>